<dbReference type="PANTHER" id="PTHR24096">
    <property type="entry name" value="LONG-CHAIN-FATTY-ACID--COA LIGASE"/>
    <property type="match status" value="1"/>
</dbReference>
<dbReference type="Gene3D" id="3.30.300.30">
    <property type="match status" value="1"/>
</dbReference>
<evidence type="ECO:0000259" key="4">
    <source>
        <dbReference type="Pfam" id="PF13193"/>
    </source>
</evidence>
<proteinExistence type="inferred from homology"/>
<dbReference type="SUPFAM" id="SSF56801">
    <property type="entry name" value="Acetyl-CoA synthetase-like"/>
    <property type="match status" value="1"/>
</dbReference>
<comment type="similarity">
    <text evidence="1">Belongs to the ATP-dependent AMP-binding enzyme family.</text>
</comment>
<dbReference type="InterPro" id="IPR020845">
    <property type="entry name" value="AMP-binding_CS"/>
</dbReference>
<protein>
    <submittedName>
        <fullName evidence="5">Luciferase</fullName>
    </submittedName>
</protein>
<sequence length="548" mass="60345">MDDIVIPDEDLWSFLFERPGGQSDREQAIFVEEVTGRRYSWEDSRRLSLAFADFLYRHWGWCKGDVLAIVAGNTIDIPCCLWGTLFLGGVACPLNPEYKEGELTPLLRRTAAKGIITQAAFYPTVAATAKAAGIPLDRIMVLDDTQSTQHWMLASEEILCSDRPDRLQDLLAKRQASLPHSGDLAFLMHSSGTTGLPKGVMLSHRNVIANLLQTAAVDAVNGPDGPDRTVSLLPFFHIYGITFLINYTLFQSWPTYLLPRFQVEAFCDLVERERITSVYIVPPILKRLLQSSYATRAKLQSVRLLTSGAAPVSKELLQAFDAKFGIPVRQGYGMTECSPLLYLQTREEARTHVGTVGRLVPNMRCRIDLEDTSPVPDAQAEEGEIYVSGPNVFMGYWNPPSHSHASSADSPLTQDNFYPTGDIGYQDPVTGHMVLTGRAKDLIKYSGFQLAPAELEGVVLQHEAVADAAVVGVDTGAGDGSEVPRAYVVLKDQCIDLGGLEKELQDEIADFVAKRVSGYKKLRGGVVFVKEIPRNAGGKILRRVLLDS</sequence>
<accession>A0A395HMW8</accession>
<dbReference type="OrthoDB" id="6509636at2759"/>
<dbReference type="InterPro" id="IPR042099">
    <property type="entry name" value="ANL_N_sf"/>
</dbReference>
<evidence type="ECO:0000256" key="2">
    <source>
        <dbReference type="ARBA" id="ARBA00022598"/>
    </source>
</evidence>
<dbReference type="Pfam" id="PF00501">
    <property type="entry name" value="AMP-binding"/>
    <property type="match status" value="1"/>
</dbReference>
<reference evidence="5 6" key="1">
    <citation type="submission" date="2018-02" db="EMBL/GenBank/DDBJ databases">
        <title>The genomes of Aspergillus section Nigri reveals drivers in fungal speciation.</title>
        <authorList>
            <consortium name="DOE Joint Genome Institute"/>
            <person name="Vesth T.C."/>
            <person name="Nybo J."/>
            <person name="Theobald S."/>
            <person name="Brandl J."/>
            <person name="Frisvad J.C."/>
            <person name="Nielsen K.F."/>
            <person name="Lyhne E.K."/>
            <person name="Kogle M.E."/>
            <person name="Kuo A."/>
            <person name="Riley R."/>
            <person name="Clum A."/>
            <person name="Nolan M."/>
            <person name="Lipzen A."/>
            <person name="Salamov A."/>
            <person name="Henrissat B."/>
            <person name="Wiebenga A."/>
            <person name="De vries R.P."/>
            <person name="Grigoriev I.V."/>
            <person name="Mortensen U.H."/>
            <person name="Andersen M.R."/>
            <person name="Baker S.E."/>
        </authorList>
    </citation>
    <scope>NUCLEOTIDE SEQUENCE [LARGE SCALE GENOMIC DNA]</scope>
    <source>
        <strain evidence="5 6">CBS 101889</strain>
    </source>
</reference>
<dbReference type="GO" id="GO:0016405">
    <property type="term" value="F:CoA-ligase activity"/>
    <property type="evidence" value="ECO:0007669"/>
    <property type="project" value="TreeGrafter"/>
</dbReference>
<evidence type="ECO:0000256" key="1">
    <source>
        <dbReference type="ARBA" id="ARBA00006432"/>
    </source>
</evidence>
<dbReference type="PROSITE" id="PS00455">
    <property type="entry name" value="AMP_BINDING"/>
    <property type="match status" value="1"/>
</dbReference>
<keyword evidence="2" id="KW-0436">Ligase</keyword>
<dbReference type="EMBL" id="KZ824310">
    <property type="protein sequence ID" value="RAL08763.1"/>
    <property type="molecule type" value="Genomic_DNA"/>
</dbReference>
<dbReference type="STRING" id="1450537.A0A395HMW8"/>
<dbReference type="InterPro" id="IPR000873">
    <property type="entry name" value="AMP-dep_synth/lig_dom"/>
</dbReference>
<feature type="domain" description="AMP-dependent synthetase/ligase" evidence="3">
    <location>
        <begin position="22"/>
        <end position="397"/>
    </location>
</feature>
<organism evidence="5 6">
    <name type="scientific">Aspergillus homomorphus (strain CBS 101889)</name>
    <dbReference type="NCBI Taxonomy" id="1450537"/>
    <lineage>
        <taxon>Eukaryota</taxon>
        <taxon>Fungi</taxon>
        <taxon>Dikarya</taxon>
        <taxon>Ascomycota</taxon>
        <taxon>Pezizomycotina</taxon>
        <taxon>Eurotiomycetes</taxon>
        <taxon>Eurotiomycetidae</taxon>
        <taxon>Eurotiales</taxon>
        <taxon>Aspergillaceae</taxon>
        <taxon>Aspergillus</taxon>
        <taxon>Aspergillus subgen. Circumdati</taxon>
    </lineage>
</organism>
<dbReference type="InterPro" id="IPR025110">
    <property type="entry name" value="AMP-bd_C"/>
</dbReference>
<keyword evidence="6" id="KW-1185">Reference proteome</keyword>
<dbReference type="AlphaFoldDB" id="A0A395HMW8"/>
<evidence type="ECO:0000259" key="3">
    <source>
        <dbReference type="Pfam" id="PF00501"/>
    </source>
</evidence>
<feature type="domain" description="AMP-binding enzyme C-terminal" evidence="4">
    <location>
        <begin position="454"/>
        <end position="539"/>
    </location>
</feature>
<dbReference type="PANTHER" id="PTHR24096:SF149">
    <property type="entry name" value="AMP-BINDING DOMAIN-CONTAINING PROTEIN-RELATED"/>
    <property type="match status" value="1"/>
</dbReference>
<dbReference type="Proteomes" id="UP000248961">
    <property type="component" value="Unassembled WGS sequence"/>
</dbReference>
<dbReference type="GeneID" id="37203609"/>
<name>A0A395HMW8_ASPHC</name>
<gene>
    <name evidence="5" type="ORF">BO97DRAFT_460035</name>
</gene>
<dbReference type="InterPro" id="IPR045851">
    <property type="entry name" value="AMP-bd_C_sf"/>
</dbReference>
<dbReference type="VEuPathDB" id="FungiDB:BO97DRAFT_460035"/>
<evidence type="ECO:0000313" key="5">
    <source>
        <dbReference type="EMBL" id="RAL08763.1"/>
    </source>
</evidence>
<dbReference type="Gene3D" id="3.40.50.12780">
    <property type="entry name" value="N-terminal domain of ligase-like"/>
    <property type="match status" value="1"/>
</dbReference>
<dbReference type="RefSeq" id="XP_025547917.1">
    <property type="nucleotide sequence ID" value="XM_025699320.1"/>
</dbReference>
<dbReference type="Pfam" id="PF13193">
    <property type="entry name" value="AMP-binding_C"/>
    <property type="match status" value="1"/>
</dbReference>
<evidence type="ECO:0000313" key="6">
    <source>
        <dbReference type="Proteomes" id="UP000248961"/>
    </source>
</evidence>